<reference evidence="4" key="1">
    <citation type="journal article" date="2016" name="Proc. Natl. Acad. Sci. U.S.A.">
        <title>Comparative genomics of biotechnologically important yeasts.</title>
        <authorList>
            <person name="Riley R."/>
            <person name="Haridas S."/>
            <person name="Wolfe K.H."/>
            <person name="Lopes M.R."/>
            <person name="Hittinger C.T."/>
            <person name="Goeker M."/>
            <person name="Salamov A.A."/>
            <person name="Wisecaver J.H."/>
            <person name="Long T.M."/>
            <person name="Calvey C.H."/>
            <person name="Aerts A.L."/>
            <person name="Barry K.W."/>
            <person name="Choi C."/>
            <person name="Clum A."/>
            <person name="Coughlan A.Y."/>
            <person name="Deshpande S."/>
            <person name="Douglass A.P."/>
            <person name="Hanson S.J."/>
            <person name="Klenk H.-P."/>
            <person name="LaButti K.M."/>
            <person name="Lapidus A."/>
            <person name="Lindquist E.A."/>
            <person name="Lipzen A.M."/>
            <person name="Meier-Kolthoff J.P."/>
            <person name="Ohm R.A."/>
            <person name="Otillar R.P."/>
            <person name="Pangilinan J.L."/>
            <person name="Peng Y."/>
            <person name="Rokas A."/>
            <person name="Rosa C.A."/>
            <person name="Scheuner C."/>
            <person name="Sibirny A.A."/>
            <person name="Slot J.C."/>
            <person name="Stielow J.B."/>
            <person name="Sun H."/>
            <person name="Kurtzman C.P."/>
            <person name="Blackwell M."/>
            <person name="Grigoriev I.V."/>
            <person name="Jeffries T.W."/>
        </authorList>
    </citation>
    <scope>NUCLEOTIDE SEQUENCE [LARGE SCALE GENOMIC DNA]</scope>
    <source>
        <strain evidence="4">NRRL Y-1626</strain>
    </source>
</reference>
<feature type="compositionally biased region" description="Basic residues" evidence="1">
    <location>
        <begin position="135"/>
        <end position="146"/>
    </location>
</feature>
<organism evidence="3 4">
    <name type="scientific">Hanseniaspora valbyensis NRRL Y-1626</name>
    <dbReference type="NCBI Taxonomy" id="766949"/>
    <lineage>
        <taxon>Eukaryota</taxon>
        <taxon>Fungi</taxon>
        <taxon>Dikarya</taxon>
        <taxon>Ascomycota</taxon>
        <taxon>Saccharomycotina</taxon>
        <taxon>Saccharomycetes</taxon>
        <taxon>Saccharomycodales</taxon>
        <taxon>Saccharomycodaceae</taxon>
        <taxon>Hanseniaspora</taxon>
    </lineage>
</organism>
<dbReference type="OrthoDB" id="415023at2759"/>
<keyword evidence="4" id="KW-1185">Reference proteome</keyword>
<dbReference type="EMBL" id="LXPE01000002">
    <property type="protein sequence ID" value="OBA28749.1"/>
    <property type="molecule type" value="Genomic_DNA"/>
</dbReference>
<sequence>MDFNTDNLLKVDDIITISHEDLLSIHNKNLATVEAFCDEMRTSAENKTQKTKAKKKSKDLLFNLKYNQDKEINIWLSKHTEYQKNGTSESKEEEEDDEEDDTSPEALLKHINSYSDNTPKNTTLNTENNQEERKPKKNRQKERKLRKQIEHERLQKEAAEEAALLPNLKKIEEEALNLRCENLELKQEEIKADGHCLYYSILDQLQQRHSASMFSDYAIPKSFKFFNEPEAFYENLNIQTLRQLNVSYLRENKEKYEFILFDESTDELQDFDKYCEKMENTAAWGGEIELSIFSKIFNSKIFILQENSQYYIGDDSDFKNPELKLIYYKHTFTLGEHYGSLRDFK</sequence>
<evidence type="ECO:0000313" key="3">
    <source>
        <dbReference type="EMBL" id="OBA28749.1"/>
    </source>
</evidence>
<evidence type="ECO:0000259" key="2">
    <source>
        <dbReference type="PROSITE" id="PS50802"/>
    </source>
</evidence>
<dbReference type="AlphaFoldDB" id="A0A1B7TJ38"/>
<dbReference type="Gene3D" id="3.90.70.80">
    <property type="match status" value="1"/>
</dbReference>
<dbReference type="GO" id="GO:0016579">
    <property type="term" value="P:protein deubiquitination"/>
    <property type="evidence" value="ECO:0007669"/>
    <property type="project" value="TreeGrafter"/>
</dbReference>
<protein>
    <submittedName>
        <fullName evidence="3">Cysteine proteinase</fullName>
    </submittedName>
</protein>
<feature type="domain" description="OTU" evidence="2">
    <location>
        <begin position="185"/>
        <end position="344"/>
    </location>
</feature>
<dbReference type="PANTHER" id="PTHR12419:SF10">
    <property type="entry name" value="DEUBIQUITINASE OTUD6B"/>
    <property type="match status" value="1"/>
</dbReference>
<dbReference type="CDD" id="cd22762">
    <property type="entry name" value="OTU_fungi_OTU2-like"/>
    <property type="match status" value="1"/>
</dbReference>
<dbReference type="Pfam" id="PF02338">
    <property type="entry name" value="OTU"/>
    <property type="match status" value="1"/>
</dbReference>
<dbReference type="GO" id="GO:0004843">
    <property type="term" value="F:cysteine-type deubiquitinase activity"/>
    <property type="evidence" value="ECO:0007669"/>
    <property type="project" value="TreeGrafter"/>
</dbReference>
<gene>
    <name evidence="3" type="ORF">HANVADRAFT_51213</name>
</gene>
<feature type="region of interest" description="Disordered" evidence="1">
    <location>
        <begin position="82"/>
        <end position="146"/>
    </location>
</feature>
<evidence type="ECO:0000313" key="4">
    <source>
        <dbReference type="Proteomes" id="UP000092321"/>
    </source>
</evidence>
<dbReference type="InterPro" id="IPR038765">
    <property type="entry name" value="Papain-like_cys_pep_sf"/>
</dbReference>
<dbReference type="PANTHER" id="PTHR12419">
    <property type="entry name" value="OTU DOMAIN CONTAINING PROTEIN"/>
    <property type="match status" value="1"/>
</dbReference>
<dbReference type="InterPro" id="IPR049771">
    <property type="entry name" value="OTU2-like_OTU"/>
</dbReference>
<name>A0A1B7TJ38_9ASCO</name>
<proteinExistence type="predicted"/>
<dbReference type="InterPro" id="IPR003323">
    <property type="entry name" value="OTU_dom"/>
</dbReference>
<dbReference type="PROSITE" id="PS50802">
    <property type="entry name" value="OTU"/>
    <property type="match status" value="1"/>
</dbReference>
<feature type="compositionally biased region" description="Acidic residues" evidence="1">
    <location>
        <begin position="91"/>
        <end position="103"/>
    </location>
</feature>
<evidence type="ECO:0000256" key="1">
    <source>
        <dbReference type="SAM" id="MobiDB-lite"/>
    </source>
</evidence>
<accession>A0A1B7TJ38</accession>
<dbReference type="SUPFAM" id="SSF54001">
    <property type="entry name" value="Cysteine proteinases"/>
    <property type="match status" value="1"/>
</dbReference>
<dbReference type="InterPro" id="IPR050704">
    <property type="entry name" value="Peptidase_C85-like"/>
</dbReference>
<dbReference type="Proteomes" id="UP000092321">
    <property type="component" value="Unassembled WGS sequence"/>
</dbReference>
<comment type="caution">
    <text evidence="3">The sequence shown here is derived from an EMBL/GenBank/DDBJ whole genome shotgun (WGS) entry which is preliminary data.</text>
</comment>